<evidence type="ECO:0000256" key="2">
    <source>
        <dbReference type="SAM" id="Phobius"/>
    </source>
</evidence>
<evidence type="ECO:0000313" key="3">
    <source>
        <dbReference type="EMBL" id="KAF7684350.1"/>
    </source>
</evidence>
<feature type="transmembrane region" description="Helical" evidence="2">
    <location>
        <begin position="625"/>
        <end position="648"/>
    </location>
</feature>
<keyword evidence="1" id="KW-0175">Coiled coil</keyword>
<reference evidence="3 4" key="1">
    <citation type="submission" date="2019-01" db="EMBL/GenBank/DDBJ databases">
        <title>Genomes sequencing and comparative genomics of infectious freshwater microsporidia, Cucumispora dikerogammari and Thelohania contejeani.</title>
        <authorList>
            <person name="Cormier A."/>
            <person name="Giraud I."/>
            <person name="Wattier R."/>
            <person name="Teixeira M."/>
            <person name="Grandjean F."/>
            <person name="Rigaud T."/>
            <person name="Cordaux R."/>
        </authorList>
    </citation>
    <scope>NUCLEOTIDE SEQUENCE [LARGE SCALE GENOMIC DNA]</scope>
    <source>
        <strain evidence="3">T1</strain>
        <tissue evidence="3">Spores</tissue>
    </source>
</reference>
<comment type="caution">
    <text evidence="3">The sequence shown here is derived from an EMBL/GenBank/DDBJ whole genome shotgun (WGS) entry which is preliminary data.</text>
</comment>
<gene>
    <name evidence="3" type="ORF">TCON_0447</name>
</gene>
<keyword evidence="2" id="KW-0472">Membrane</keyword>
<dbReference type="Proteomes" id="UP001516464">
    <property type="component" value="Unassembled WGS sequence"/>
</dbReference>
<proteinExistence type="predicted"/>
<organism evidence="3 4">
    <name type="scientific">Astathelohania contejeani</name>
    <dbReference type="NCBI Taxonomy" id="164912"/>
    <lineage>
        <taxon>Eukaryota</taxon>
        <taxon>Fungi</taxon>
        <taxon>Fungi incertae sedis</taxon>
        <taxon>Microsporidia</taxon>
        <taxon>Astathelohaniidae</taxon>
        <taxon>Astathelohania</taxon>
    </lineage>
</organism>
<keyword evidence="4" id="KW-1185">Reference proteome</keyword>
<feature type="coiled-coil region" evidence="1">
    <location>
        <begin position="428"/>
        <end position="581"/>
    </location>
</feature>
<keyword evidence="2" id="KW-1133">Transmembrane helix</keyword>
<evidence type="ECO:0000313" key="4">
    <source>
        <dbReference type="Proteomes" id="UP001516464"/>
    </source>
</evidence>
<name>A0ABQ7I1R3_9MICR</name>
<dbReference type="EMBL" id="SBIQ01000017">
    <property type="protein sequence ID" value="KAF7684350.1"/>
    <property type="molecule type" value="Genomic_DNA"/>
</dbReference>
<protein>
    <submittedName>
        <fullName evidence="3">Uncharacterized protein</fullName>
    </submittedName>
</protein>
<evidence type="ECO:0000256" key="1">
    <source>
        <dbReference type="SAM" id="Coils"/>
    </source>
</evidence>
<keyword evidence="2" id="KW-0812">Transmembrane</keyword>
<sequence>MKSNTSTIIPKSNNDDVSDLSITEVIEKLDDISCIITDNPLIVARNNKLIADLSNCIANSSSSDINKIKNKINDLIKPFIEYLINKTFYLGVINTAFKNINSCINYLYVTVELDKIENIYRCYTYVINNSNKTIEMYNNVILSWNVILQKINDVNSISEFKNIEIAKEEDLFSDDFIKVSEDLWVSLCFIKKHLNQFISRWHETQIKTSLDNYNGDNLKLWNNVLEISAILLFYCEDLISCMNCIKKLENMVVNDRKLLRDEKYIKNMEISALFFERNYERLIKSKEKINNLSQKIEPDPQLEQENDYLNTIEKTYHTIFNECKIFSEKKFPILKGHIQMSYKVKQMDSIVDSFVQKIIPSVEKLDEYFGNEIPRFLEINVYLKNLLTSFETSTSKTFLDNMKINYMKGCEQLSENIKRTTRYLDIFMKKIKQIFDEAITNLNEYESDERIKVEYDLSISTIFNTTNEINTKIKTYRDEIQQQEIQIKVYINENKTNIFLTRKEENELTRKEEENLRIKEEENLYNNDSSMNSTDSVMDNMEQNLDQSNTSIMNDESNIIINENKTSIDELNEKTDKLHQNNNLNGNIEFNEKIVNEENNIFNNNNISDGNNINDEETSFLKTKLFIWIIITFIVITITFFFMFYIFYYKRNI</sequence>
<accession>A0ABQ7I1R3</accession>